<evidence type="ECO:0000313" key="2">
    <source>
        <dbReference type="EMBL" id="OMJ79390.1"/>
    </source>
</evidence>
<evidence type="ECO:0000256" key="1">
    <source>
        <dbReference type="SAM" id="MobiDB-lite"/>
    </source>
</evidence>
<feature type="compositionally biased region" description="Acidic residues" evidence="1">
    <location>
        <begin position="228"/>
        <end position="245"/>
    </location>
</feature>
<feature type="region of interest" description="Disordered" evidence="1">
    <location>
        <begin position="226"/>
        <end position="262"/>
    </location>
</feature>
<dbReference type="AlphaFoldDB" id="A0A1R2BRL1"/>
<feature type="region of interest" description="Disordered" evidence="1">
    <location>
        <begin position="1"/>
        <end position="22"/>
    </location>
</feature>
<accession>A0A1R2BRL1</accession>
<gene>
    <name evidence="2" type="ORF">SteCoe_20591</name>
</gene>
<keyword evidence="3" id="KW-1185">Reference proteome</keyword>
<dbReference type="Proteomes" id="UP000187209">
    <property type="component" value="Unassembled WGS sequence"/>
</dbReference>
<protein>
    <submittedName>
        <fullName evidence="2">Uncharacterized protein</fullName>
    </submittedName>
</protein>
<feature type="compositionally biased region" description="Low complexity" evidence="1">
    <location>
        <begin position="10"/>
        <end position="21"/>
    </location>
</feature>
<sequence>MDDELFMADSSPSKPEESLSSIPHNQSFTNLFYCPNSKTRVVAYCMLRSLLKRVAYKHSAYIKFRKCKVFLRWRYSTSIASVYPLTEQKLNSMFSNFVTAVKTNLKRFLFIWARKVRNPIQKLQSRHEYNKNRREEAHSSQLAQMNKALTQILNKQSELEKAITMIAAKEKGYKEAIEELNKPPQNDTIDLSRHEALLRELESENQNLRDKLEAVENNVSGFIKEMSELLENDEDNSLPSDDDGLGDSQGKSTRKKRTNALR</sequence>
<name>A0A1R2BRL1_9CILI</name>
<dbReference type="EMBL" id="MPUH01000473">
    <property type="protein sequence ID" value="OMJ79390.1"/>
    <property type="molecule type" value="Genomic_DNA"/>
</dbReference>
<reference evidence="2 3" key="1">
    <citation type="submission" date="2016-11" db="EMBL/GenBank/DDBJ databases">
        <title>The macronuclear genome of Stentor coeruleus: a giant cell with tiny introns.</title>
        <authorList>
            <person name="Slabodnick M."/>
            <person name="Ruby J.G."/>
            <person name="Reiff S.B."/>
            <person name="Swart E.C."/>
            <person name="Gosai S."/>
            <person name="Prabakaran S."/>
            <person name="Witkowska E."/>
            <person name="Larue G.E."/>
            <person name="Fisher S."/>
            <person name="Freeman R.M."/>
            <person name="Gunawardena J."/>
            <person name="Chu W."/>
            <person name="Stover N.A."/>
            <person name="Gregory B.D."/>
            <person name="Nowacki M."/>
            <person name="Derisi J."/>
            <person name="Roy S.W."/>
            <person name="Marshall W.F."/>
            <person name="Sood P."/>
        </authorList>
    </citation>
    <scope>NUCLEOTIDE SEQUENCE [LARGE SCALE GENOMIC DNA]</scope>
    <source>
        <strain evidence="2">WM001</strain>
    </source>
</reference>
<feature type="compositionally biased region" description="Basic residues" evidence="1">
    <location>
        <begin position="252"/>
        <end position="262"/>
    </location>
</feature>
<comment type="caution">
    <text evidence="2">The sequence shown here is derived from an EMBL/GenBank/DDBJ whole genome shotgun (WGS) entry which is preliminary data.</text>
</comment>
<proteinExistence type="predicted"/>
<organism evidence="2 3">
    <name type="scientific">Stentor coeruleus</name>
    <dbReference type="NCBI Taxonomy" id="5963"/>
    <lineage>
        <taxon>Eukaryota</taxon>
        <taxon>Sar</taxon>
        <taxon>Alveolata</taxon>
        <taxon>Ciliophora</taxon>
        <taxon>Postciliodesmatophora</taxon>
        <taxon>Heterotrichea</taxon>
        <taxon>Heterotrichida</taxon>
        <taxon>Stentoridae</taxon>
        <taxon>Stentor</taxon>
    </lineage>
</organism>
<dbReference type="OrthoDB" id="325031at2759"/>
<evidence type="ECO:0000313" key="3">
    <source>
        <dbReference type="Proteomes" id="UP000187209"/>
    </source>
</evidence>